<dbReference type="NCBIfam" id="TIGR00229">
    <property type="entry name" value="sensory_box"/>
    <property type="match status" value="2"/>
</dbReference>
<dbReference type="Pfam" id="PF13188">
    <property type="entry name" value="PAS_8"/>
    <property type="match status" value="1"/>
</dbReference>
<dbReference type="InterPro" id="IPR035965">
    <property type="entry name" value="PAS-like_dom_sf"/>
</dbReference>
<dbReference type="Gene3D" id="3.30.450.20">
    <property type="entry name" value="PAS domain"/>
    <property type="match status" value="2"/>
</dbReference>
<dbReference type="RefSeq" id="WP_380190240.1">
    <property type="nucleotide sequence ID" value="NZ_JBHTBQ010000047.1"/>
</dbReference>
<dbReference type="CDD" id="cd00130">
    <property type="entry name" value="PAS"/>
    <property type="match status" value="1"/>
</dbReference>
<dbReference type="PANTHER" id="PTHR44757:SF2">
    <property type="entry name" value="BIOFILM ARCHITECTURE MAINTENANCE PROTEIN MBAA"/>
    <property type="match status" value="1"/>
</dbReference>
<feature type="domain" description="PAC" evidence="3">
    <location>
        <begin position="478"/>
        <end position="529"/>
    </location>
</feature>
<feature type="transmembrane region" description="Helical" evidence="1">
    <location>
        <begin position="53"/>
        <end position="70"/>
    </location>
</feature>
<dbReference type="InterPro" id="IPR000014">
    <property type="entry name" value="PAS"/>
</dbReference>
<name>A0ABW2R4N6_9NEIS</name>
<dbReference type="PANTHER" id="PTHR44757">
    <property type="entry name" value="DIGUANYLATE CYCLASE DGCP"/>
    <property type="match status" value="1"/>
</dbReference>
<dbReference type="SUPFAM" id="SSF55785">
    <property type="entry name" value="PYP-like sensor domain (PAS domain)"/>
    <property type="match status" value="2"/>
</dbReference>
<keyword evidence="1" id="KW-0472">Membrane</keyword>
<dbReference type="Pfam" id="PF08448">
    <property type="entry name" value="PAS_4"/>
    <property type="match status" value="1"/>
</dbReference>
<feature type="transmembrane region" description="Helical" evidence="1">
    <location>
        <begin position="12"/>
        <end position="33"/>
    </location>
</feature>
<feature type="domain" description="PAS" evidence="2">
    <location>
        <begin position="405"/>
        <end position="475"/>
    </location>
</feature>
<dbReference type="EMBL" id="JBHTBQ010000047">
    <property type="protein sequence ID" value="MFC7422255.1"/>
    <property type="molecule type" value="Genomic_DNA"/>
</dbReference>
<evidence type="ECO:0000259" key="2">
    <source>
        <dbReference type="PROSITE" id="PS50112"/>
    </source>
</evidence>
<comment type="caution">
    <text evidence="4">The sequence shown here is derived from an EMBL/GenBank/DDBJ whole genome shotgun (WGS) entry which is preliminary data.</text>
</comment>
<reference evidence="5" key="1">
    <citation type="journal article" date="2019" name="Int. J. Syst. Evol. Microbiol.">
        <title>The Global Catalogue of Microorganisms (GCM) 10K type strain sequencing project: providing services to taxonomists for standard genome sequencing and annotation.</title>
        <authorList>
            <consortium name="The Broad Institute Genomics Platform"/>
            <consortium name="The Broad Institute Genome Sequencing Center for Infectious Disease"/>
            <person name="Wu L."/>
            <person name="Ma J."/>
        </authorList>
    </citation>
    <scope>NUCLEOTIDE SEQUENCE [LARGE SCALE GENOMIC DNA]</scope>
    <source>
        <strain evidence="5">CCUG 62945</strain>
    </source>
</reference>
<dbReference type="InterPro" id="IPR052155">
    <property type="entry name" value="Biofilm_reg_signaling"/>
</dbReference>
<dbReference type="SMART" id="SM00091">
    <property type="entry name" value="PAS"/>
    <property type="match status" value="2"/>
</dbReference>
<feature type="transmembrane region" description="Helical" evidence="1">
    <location>
        <begin position="91"/>
        <end position="110"/>
    </location>
</feature>
<organism evidence="4 5">
    <name type="scientific">Iodobacter arcticus</name>
    <dbReference type="NCBI Taxonomy" id="590593"/>
    <lineage>
        <taxon>Bacteria</taxon>
        <taxon>Pseudomonadati</taxon>
        <taxon>Pseudomonadota</taxon>
        <taxon>Betaproteobacteria</taxon>
        <taxon>Neisseriales</taxon>
        <taxon>Chitinibacteraceae</taxon>
        <taxon>Iodobacter</taxon>
    </lineage>
</organism>
<sequence length="709" mass="79656">MQKEFTQTLSHILKIALTYAAIAGLGVVLSSKIIEMLYAPTHPFEWLTTLKDWLLIVCSVLLLYVMWKRLPESENGLNPKQHTSYGNKLGISFSLLALVILLLSGAGIAYRVSQVEKTNETRIQIVTDVKLKQITDWLKEREGDAELLKTSLIYATLYQNWRQTGDLSSKLKLLTRLEQVGKIKGFSAASLLDSEGKLLWSSSLPVLQNLPNYQATLHTAAQSKKVQRIGPYPDAKGQPNLDFIAPLTAIAGPTPFIVLHSHTDHWLSAMLQTQPLPSPLSESLLFSKEGNQLVLLNGPHFGLKIPAISPLQSTQLLPDNLPLSKTLSGKTMGILRAVPNSNWFLLTQIDQSALYSEIIKDSLWISLAALLALLMTRTGYVILKQQEQLILATNIRQLQTEHLQSVKLLSTIADSSEDAIFAKDLEGRYILFNRAACRFINRQSQDVLGQDDRAIFPPDQAEMLMDLDRQVILRNTIITQEEVLDMPNGQRIFLGTKGPLCDEKGNTIGVFGISRDITERKQAEMVLKENEERFRALVEQSLAGIYIIQKHRLSYVNHGFARIFGHEDAQALIAMGQIEELVSPHDKQRVSELILQAENGELSDIHFTFTGLQRSGAPIEVEFYGRKVDDKGHPALIGLLLDITERKAVEHTLTRQSEELLQRNAELERFNQAMVDRELEMIELKRQIKELNLHQTANNSPDPLLARKS</sequence>
<evidence type="ECO:0000313" key="5">
    <source>
        <dbReference type="Proteomes" id="UP001596473"/>
    </source>
</evidence>
<dbReference type="InterPro" id="IPR000700">
    <property type="entry name" value="PAS-assoc_C"/>
</dbReference>
<gene>
    <name evidence="4" type="ORF">ACFQNF_20555</name>
</gene>
<accession>A0ABW2R4N6</accession>
<dbReference type="Proteomes" id="UP001596473">
    <property type="component" value="Unassembled WGS sequence"/>
</dbReference>
<evidence type="ECO:0000256" key="1">
    <source>
        <dbReference type="SAM" id="Phobius"/>
    </source>
</evidence>
<keyword evidence="5" id="KW-1185">Reference proteome</keyword>
<keyword evidence="1" id="KW-1133">Transmembrane helix</keyword>
<protein>
    <submittedName>
        <fullName evidence="4">PAS domain-containing protein</fullName>
    </submittedName>
</protein>
<proteinExistence type="predicted"/>
<evidence type="ECO:0000313" key="4">
    <source>
        <dbReference type="EMBL" id="MFC7422255.1"/>
    </source>
</evidence>
<dbReference type="PROSITE" id="PS50113">
    <property type="entry name" value="PAC"/>
    <property type="match status" value="1"/>
</dbReference>
<evidence type="ECO:0000259" key="3">
    <source>
        <dbReference type="PROSITE" id="PS50113"/>
    </source>
</evidence>
<dbReference type="PROSITE" id="PS50112">
    <property type="entry name" value="PAS"/>
    <property type="match status" value="1"/>
</dbReference>
<dbReference type="InterPro" id="IPR013656">
    <property type="entry name" value="PAS_4"/>
</dbReference>
<keyword evidence="1" id="KW-0812">Transmembrane</keyword>